<organism evidence="2 3">
    <name type="scientific">Phellinidium pouzarii</name>
    <dbReference type="NCBI Taxonomy" id="167371"/>
    <lineage>
        <taxon>Eukaryota</taxon>
        <taxon>Fungi</taxon>
        <taxon>Dikarya</taxon>
        <taxon>Basidiomycota</taxon>
        <taxon>Agaricomycotina</taxon>
        <taxon>Agaricomycetes</taxon>
        <taxon>Hymenochaetales</taxon>
        <taxon>Hymenochaetaceae</taxon>
        <taxon>Phellinidium</taxon>
    </lineage>
</organism>
<feature type="signal peptide" evidence="1">
    <location>
        <begin position="1"/>
        <end position="20"/>
    </location>
</feature>
<dbReference type="OrthoDB" id="3249523at2759"/>
<dbReference type="Proteomes" id="UP000308199">
    <property type="component" value="Unassembled WGS sequence"/>
</dbReference>
<dbReference type="EMBL" id="SGPK01000048">
    <property type="protein sequence ID" value="THH09946.1"/>
    <property type="molecule type" value="Genomic_DNA"/>
</dbReference>
<evidence type="ECO:0000313" key="2">
    <source>
        <dbReference type="EMBL" id="THH09946.1"/>
    </source>
</evidence>
<accession>A0A4S4LDM4</accession>
<feature type="chain" id="PRO_5020646416" description="Cyanovirin-N domain-containing protein" evidence="1">
    <location>
        <begin position="21"/>
        <end position="212"/>
    </location>
</feature>
<name>A0A4S4LDM4_9AGAM</name>
<protein>
    <recommendedName>
        <fullName evidence="4">Cyanovirin-N domain-containing protein</fullName>
    </recommendedName>
</protein>
<evidence type="ECO:0000313" key="3">
    <source>
        <dbReference type="Proteomes" id="UP000308199"/>
    </source>
</evidence>
<evidence type="ECO:0008006" key="4">
    <source>
        <dbReference type="Google" id="ProtNLM"/>
    </source>
</evidence>
<keyword evidence="3" id="KW-1185">Reference proteome</keyword>
<dbReference type="AlphaFoldDB" id="A0A4S4LDM4"/>
<gene>
    <name evidence="2" type="ORF">EW145_g1650</name>
</gene>
<proteinExistence type="predicted"/>
<sequence>MKPFITSLLVLSALSSGVLGANLHVRAPPFSGKDKCPSAEVVSSSNFTVNGHVIQRQTFSCPDGSLTKREPVSSSSRMIRSNPLEKRNAAECRTPAPECQCGQSFVCECQDVTAEAPVPGDCTILIDSTQVLAQTEGSTFIVQPDNFELITFQTCALEFTNQGSSALEYCWDEIGSTGGLVNQVCFEAAAGTAAACNADDGLWLVQSLRVGS</sequence>
<keyword evidence="1" id="KW-0732">Signal</keyword>
<evidence type="ECO:0000256" key="1">
    <source>
        <dbReference type="SAM" id="SignalP"/>
    </source>
</evidence>
<comment type="caution">
    <text evidence="2">The sequence shown here is derived from an EMBL/GenBank/DDBJ whole genome shotgun (WGS) entry which is preliminary data.</text>
</comment>
<reference evidence="2 3" key="1">
    <citation type="submission" date="2019-02" db="EMBL/GenBank/DDBJ databases">
        <title>Genome sequencing of the rare red list fungi Phellinidium pouzarii.</title>
        <authorList>
            <person name="Buettner E."/>
            <person name="Kellner H."/>
        </authorList>
    </citation>
    <scope>NUCLEOTIDE SEQUENCE [LARGE SCALE GENOMIC DNA]</scope>
    <source>
        <strain evidence="2 3">DSM 108285</strain>
    </source>
</reference>